<dbReference type="RefSeq" id="WP_081715345.1">
    <property type="nucleotide sequence ID" value="NZ_AUBJ02000001.1"/>
</dbReference>
<feature type="binding site" evidence="8">
    <location>
        <position position="14"/>
    </location>
    <ligand>
        <name>substrate</name>
    </ligand>
</feature>
<comment type="caution">
    <text evidence="10">The sequence shown here is derived from an EMBL/GenBank/DDBJ whole genome shotgun (WGS) entry which is preliminary data.</text>
</comment>
<comment type="function">
    <text evidence="8">Catalyzes the stereoinversion of LL-2,6-diaminopimelate (L,L-DAP) to meso-diaminopimelate (meso-DAP), a precursor of L-lysine and an essential component of the bacterial peptidoglycan.</text>
</comment>
<evidence type="ECO:0000256" key="1">
    <source>
        <dbReference type="ARBA" id="ARBA00005196"/>
    </source>
</evidence>
<feature type="binding site" evidence="8">
    <location>
        <position position="157"/>
    </location>
    <ligand>
        <name>substrate</name>
    </ligand>
</feature>
<feature type="binding site" evidence="8">
    <location>
        <position position="193"/>
    </location>
    <ligand>
        <name>substrate</name>
    </ligand>
</feature>
<protein>
    <recommendedName>
        <fullName evidence="3 8">Diaminopimelate epimerase</fullName>
        <shortName evidence="8">DAP epimerase</shortName>
        <ecNumber evidence="3 8">5.1.1.7</ecNumber>
    </recommendedName>
    <alternativeName>
        <fullName evidence="8">PLP-independent amino acid racemase</fullName>
    </alternativeName>
</protein>
<feature type="active site" evidence="9">
    <location>
        <position position="85"/>
    </location>
</feature>
<comment type="pathway">
    <text evidence="1 8">Amino-acid biosynthesis; L-lysine biosynthesis via DAP pathway; DL-2,6-diaminopimelate from LL-2,6-diaminopimelate: step 1/1.</text>
</comment>
<dbReference type="PANTHER" id="PTHR31689">
    <property type="entry name" value="DIAMINOPIMELATE EPIMERASE, CHLOROPLASTIC"/>
    <property type="match status" value="1"/>
</dbReference>
<keyword evidence="11" id="KW-1185">Reference proteome</keyword>
<evidence type="ECO:0000256" key="3">
    <source>
        <dbReference type="ARBA" id="ARBA00013080"/>
    </source>
</evidence>
<reference evidence="10 11" key="1">
    <citation type="submission" date="2022-06" db="EMBL/GenBank/DDBJ databases">
        <title>Genomic Encyclopedia of Type Strains, Phase I: the one thousand microbial genomes (KMG-I) project.</title>
        <authorList>
            <person name="Kyrpides N."/>
        </authorList>
    </citation>
    <scope>NUCLEOTIDE SEQUENCE [LARGE SCALE GENOMIC DNA]</scope>
    <source>
        <strain evidence="10 11">DSM 43889</strain>
    </source>
</reference>
<accession>A0ABT1JH40</accession>
<dbReference type="InterPro" id="IPR001653">
    <property type="entry name" value="DAP_epimerase_DapF"/>
</dbReference>
<comment type="subunit">
    <text evidence="8">Homodimer.</text>
</comment>
<feature type="binding site" evidence="8">
    <location>
        <begin position="211"/>
        <end position="212"/>
    </location>
    <ligand>
        <name>substrate</name>
    </ligand>
</feature>
<feature type="active site" description="Proton acceptor" evidence="8">
    <location>
        <position position="220"/>
    </location>
</feature>
<evidence type="ECO:0000256" key="2">
    <source>
        <dbReference type="ARBA" id="ARBA00010219"/>
    </source>
</evidence>
<dbReference type="PROSITE" id="PS01326">
    <property type="entry name" value="DAP_EPIMERASE"/>
    <property type="match status" value="1"/>
</dbReference>
<feature type="binding site" evidence="8">
    <location>
        <begin position="86"/>
        <end position="87"/>
    </location>
    <ligand>
        <name>substrate</name>
    </ligand>
</feature>
<proteinExistence type="inferred from homology"/>
<keyword evidence="5 8" id="KW-0457">Lysine biosynthesis</keyword>
<evidence type="ECO:0000256" key="5">
    <source>
        <dbReference type="ARBA" id="ARBA00023154"/>
    </source>
</evidence>
<comment type="caution">
    <text evidence="8">Lacks conserved residue(s) required for the propagation of feature annotation.</text>
</comment>
<evidence type="ECO:0000313" key="10">
    <source>
        <dbReference type="EMBL" id="MCP2331793.1"/>
    </source>
</evidence>
<dbReference type="NCBIfam" id="TIGR00652">
    <property type="entry name" value="DapF"/>
    <property type="match status" value="1"/>
</dbReference>
<organism evidence="10 11">
    <name type="scientific">Actinoalloteichus caeruleus DSM 43889</name>
    <dbReference type="NCBI Taxonomy" id="1120930"/>
    <lineage>
        <taxon>Bacteria</taxon>
        <taxon>Bacillati</taxon>
        <taxon>Actinomycetota</taxon>
        <taxon>Actinomycetes</taxon>
        <taxon>Pseudonocardiales</taxon>
        <taxon>Pseudonocardiaceae</taxon>
        <taxon>Actinoalloteichus</taxon>
        <taxon>Actinoalloteichus cyanogriseus</taxon>
    </lineage>
</organism>
<feature type="active site" description="Proton donor" evidence="8">
    <location>
        <position position="85"/>
    </location>
</feature>
<name>A0ABT1JH40_ACTCY</name>
<comment type="catalytic activity">
    <reaction evidence="7 8">
        <text>(2S,6S)-2,6-diaminopimelate = meso-2,6-diaminopimelate</text>
        <dbReference type="Rhea" id="RHEA:15393"/>
        <dbReference type="ChEBI" id="CHEBI:57609"/>
        <dbReference type="ChEBI" id="CHEBI:57791"/>
        <dbReference type="EC" id="5.1.1.7"/>
    </reaction>
</comment>
<dbReference type="Gene3D" id="3.10.310.10">
    <property type="entry name" value="Diaminopimelate Epimerase, Chain A, domain 1"/>
    <property type="match status" value="2"/>
</dbReference>
<dbReference type="EC" id="5.1.1.7" evidence="3 8"/>
<dbReference type="Pfam" id="PF01678">
    <property type="entry name" value="DAP_epimerase"/>
    <property type="match status" value="2"/>
</dbReference>
<feature type="binding site" evidence="8">
    <location>
        <begin position="221"/>
        <end position="222"/>
    </location>
    <ligand>
        <name>substrate</name>
    </ligand>
</feature>
<sequence>MSGVEFTKGHGTQNDFVVLPDRGDALELTSARVRALCDRREGLGADGVLRVVRSSRTDQLVPADTADSCWFMDYRNADGSAVEMCGNGVRVFASYLVHHGLQPPGEFVVGTRAGGRRVVVHDDATVTVDMGRAVVTGRSSAVVGDAVFDGVCVDMGNPHLACVLDASAGDLLDEFDLGVAPGYDAQVFPNGVNVEFVRTLAPGRVRMRVHERGVGETRSCGTGTVAAVAAALGESHQRTGTVLVETPGGLLTVTIEEMTSTLTGPTVLVASGRLAESWWREAGREPAVARSS</sequence>
<evidence type="ECO:0000256" key="7">
    <source>
        <dbReference type="ARBA" id="ARBA00051712"/>
    </source>
</evidence>
<dbReference type="InterPro" id="IPR018510">
    <property type="entry name" value="DAP_epimerase_AS"/>
</dbReference>
<evidence type="ECO:0000313" key="11">
    <source>
        <dbReference type="Proteomes" id="UP000791080"/>
    </source>
</evidence>
<dbReference type="Proteomes" id="UP000791080">
    <property type="component" value="Unassembled WGS sequence"/>
</dbReference>
<evidence type="ECO:0000256" key="4">
    <source>
        <dbReference type="ARBA" id="ARBA00022605"/>
    </source>
</evidence>
<evidence type="ECO:0000256" key="6">
    <source>
        <dbReference type="ARBA" id="ARBA00023235"/>
    </source>
</evidence>
<feature type="binding site" evidence="8">
    <location>
        <position position="76"/>
    </location>
    <ligand>
        <name>substrate</name>
    </ligand>
</feature>
<gene>
    <name evidence="8" type="primary">dapF</name>
    <name evidence="10" type="ORF">G443_002063</name>
</gene>
<feature type="site" description="Could be important to modulate the pK values of the two catalytic cysteine residues" evidence="8">
    <location>
        <position position="159"/>
    </location>
</feature>
<feature type="site" description="Could be important to modulate the pK values of the two catalytic cysteine residues" evidence="8">
    <location>
        <position position="211"/>
    </location>
</feature>
<comment type="similarity">
    <text evidence="2 8">Belongs to the diaminopimelate epimerase family.</text>
</comment>
<comment type="subcellular location">
    <subcellularLocation>
        <location evidence="8">Cytoplasm</location>
    </subcellularLocation>
</comment>
<keyword evidence="4 8" id="KW-0028">Amino-acid biosynthesis</keyword>
<evidence type="ECO:0000256" key="8">
    <source>
        <dbReference type="HAMAP-Rule" id="MF_00197"/>
    </source>
</evidence>
<dbReference type="EMBL" id="AUBJ02000001">
    <property type="protein sequence ID" value="MCP2331793.1"/>
    <property type="molecule type" value="Genomic_DNA"/>
</dbReference>
<dbReference type="PANTHER" id="PTHR31689:SF0">
    <property type="entry name" value="DIAMINOPIMELATE EPIMERASE"/>
    <property type="match status" value="1"/>
</dbReference>
<dbReference type="SUPFAM" id="SSF54506">
    <property type="entry name" value="Diaminopimelate epimerase-like"/>
    <property type="match status" value="2"/>
</dbReference>
<evidence type="ECO:0000256" key="9">
    <source>
        <dbReference type="PROSITE-ProRule" id="PRU10125"/>
    </source>
</evidence>
<dbReference type="HAMAP" id="MF_00197">
    <property type="entry name" value="DAP_epimerase"/>
    <property type="match status" value="1"/>
</dbReference>
<keyword evidence="6 8" id="KW-0413">Isomerase</keyword>
<keyword evidence="8" id="KW-0963">Cytoplasm</keyword>